<dbReference type="Proteomes" id="UP001189429">
    <property type="component" value="Unassembled WGS sequence"/>
</dbReference>
<reference evidence="2" key="1">
    <citation type="submission" date="2023-10" db="EMBL/GenBank/DDBJ databases">
        <authorList>
            <person name="Chen Y."/>
            <person name="Shah S."/>
            <person name="Dougan E. K."/>
            <person name="Thang M."/>
            <person name="Chan C."/>
        </authorList>
    </citation>
    <scope>NUCLEOTIDE SEQUENCE [LARGE SCALE GENOMIC DNA]</scope>
</reference>
<accession>A0ABN9XIA9</accession>
<keyword evidence="1" id="KW-0732">Signal</keyword>
<protein>
    <submittedName>
        <fullName evidence="2">Uncharacterized protein</fullName>
    </submittedName>
</protein>
<evidence type="ECO:0000313" key="3">
    <source>
        <dbReference type="Proteomes" id="UP001189429"/>
    </source>
</evidence>
<evidence type="ECO:0000313" key="2">
    <source>
        <dbReference type="EMBL" id="CAK0897861.1"/>
    </source>
</evidence>
<feature type="chain" id="PRO_5045273069" evidence="1">
    <location>
        <begin position="19"/>
        <end position="149"/>
    </location>
</feature>
<organism evidence="2 3">
    <name type="scientific">Prorocentrum cordatum</name>
    <dbReference type="NCBI Taxonomy" id="2364126"/>
    <lineage>
        <taxon>Eukaryota</taxon>
        <taxon>Sar</taxon>
        <taxon>Alveolata</taxon>
        <taxon>Dinophyceae</taxon>
        <taxon>Prorocentrales</taxon>
        <taxon>Prorocentraceae</taxon>
        <taxon>Prorocentrum</taxon>
    </lineage>
</organism>
<gene>
    <name evidence="2" type="ORF">PCOR1329_LOCUS75914</name>
</gene>
<feature type="signal peptide" evidence="1">
    <location>
        <begin position="1"/>
        <end position="18"/>
    </location>
</feature>
<comment type="caution">
    <text evidence="2">The sequence shown here is derived from an EMBL/GenBank/DDBJ whole genome shotgun (WGS) entry which is preliminary data.</text>
</comment>
<name>A0ABN9XIA9_9DINO</name>
<proteinExistence type="predicted"/>
<dbReference type="EMBL" id="CAUYUJ010020392">
    <property type="protein sequence ID" value="CAK0897861.1"/>
    <property type="molecule type" value="Genomic_DNA"/>
</dbReference>
<keyword evidence="3" id="KW-1185">Reference proteome</keyword>
<evidence type="ECO:0000256" key="1">
    <source>
        <dbReference type="SAM" id="SignalP"/>
    </source>
</evidence>
<sequence length="149" mass="15253">MMAVKAVILLLAVPVAHASRIARSSSSAPEVLAPEPSFLETMEKSFERALEKGSTLVKSLSFGAVPAFAAPPLPAGAQLSFVNSGMWGRDALVAPGGHRASSSTAGPALARMGGARSGAVALWSAPPVEAPAQPELMEAKNVSGYFPQK</sequence>